<feature type="transmembrane region" description="Helical" evidence="5">
    <location>
        <begin position="168"/>
        <end position="194"/>
    </location>
</feature>
<evidence type="ECO:0000313" key="7">
    <source>
        <dbReference type="EMBL" id="GHA00389.1"/>
    </source>
</evidence>
<name>A0A918RKV4_9SPHN</name>
<evidence type="ECO:0000259" key="6">
    <source>
        <dbReference type="Pfam" id="PF14378"/>
    </source>
</evidence>
<keyword evidence="2 5" id="KW-0812">Transmembrane</keyword>
<comment type="subcellular location">
    <subcellularLocation>
        <location evidence="1">Membrane</location>
        <topology evidence="1">Multi-pass membrane protein</topology>
    </subcellularLocation>
</comment>
<dbReference type="InterPro" id="IPR052185">
    <property type="entry name" value="IPC_Synthase-Related"/>
</dbReference>
<dbReference type="PANTHER" id="PTHR31310:SF7">
    <property type="entry name" value="PA-PHOSPHATASE RELATED-FAMILY PROTEIN DDB_G0268928"/>
    <property type="match status" value="1"/>
</dbReference>
<evidence type="ECO:0000313" key="8">
    <source>
        <dbReference type="Proteomes" id="UP000634139"/>
    </source>
</evidence>
<comment type="caution">
    <text evidence="7">The sequence shown here is derived from an EMBL/GenBank/DDBJ whole genome shotgun (WGS) entry which is preliminary data.</text>
</comment>
<evidence type="ECO:0000256" key="3">
    <source>
        <dbReference type="ARBA" id="ARBA00022989"/>
    </source>
</evidence>
<reference evidence="7" key="1">
    <citation type="journal article" date="2014" name="Int. J. Syst. Evol. Microbiol.">
        <title>Complete genome sequence of Corynebacterium casei LMG S-19264T (=DSM 44701T), isolated from a smear-ripened cheese.</title>
        <authorList>
            <consortium name="US DOE Joint Genome Institute (JGI-PGF)"/>
            <person name="Walter F."/>
            <person name="Albersmeier A."/>
            <person name="Kalinowski J."/>
            <person name="Ruckert C."/>
        </authorList>
    </citation>
    <scope>NUCLEOTIDE SEQUENCE</scope>
    <source>
        <strain evidence="7">KCTC 32422</strain>
    </source>
</reference>
<dbReference type="RefSeq" id="WP_229822285.1">
    <property type="nucleotide sequence ID" value="NZ_BMZD01000004.1"/>
</dbReference>
<dbReference type="Pfam" id="PF14378">
    <property type="entry name" value="PAP2_3"/>
    <property type="match status" value="1"/>
</dbReference>
<feature type="transmembrane region" description="Helical" evidence="5">
    <location>
        <begin position="73"/>
        <end position="94"/>
    </location>
</feature>
<sequence length="327" mass="35787">MTTTLARALNRFPELWITGAMLALVVLTGWTIGVPVSLPEGDRAAFVGIHYLYPLIGVGVWGLFALLGQRRQLASTFFIALPCYAIMLVCHFNLKLWRPLINPANWDAFYWQTDTWLRPVVDFCFALREALLPIIPADSNLYMTAFIAMFYVSFCFHALRSAESFRTLFLAALIFQGAGALAYLVMPALGPFLYETGLEPMQTRAQASMLASYRDIVAGGAGWITQNGGTHITVGLAAMPSLHTGGSFLFLLFAWRYARVLVPLYLALFGFITIDAVASRWHYFIDLPVGMLLAWGSAWAAERINAAAPQPVASAPAAAAPEPALAG</sequence>
<dbReference type="Proteomes" id="UP000634139">
    <property type="component" value="Unassembled WGS sequence"/>
</dbReference>
<dbReference type="EMBL" id="BMZD01000004">
    <property type="protein sequence ID" value="GHA00389.1"/>
    <property type="molecule type" value="Genomic_DNA"/>
</dbReference>
<reference evidence="7" key="2">
    <citation type="submission" date="2020-09" db="EMBL/GenBank/DDBJ databases">
        <authorList>
            <person name="Sun Q."/>
            <person name="Kim S."/>
        </authorList>
    </citation>
    <scope>NUCLEOTIDE SEQUENCE</scope>
    <source>
        <strain evidence="7">KCTC 32422</strain>
    </source>
</reference>
<evidence type="ECO:0000256" key="5">
    <source>
        <dbReference type="SAM" id="Phobius"/>
    </source>
</evidence>
<keyword evidence="8" id="KW-1185">Reference proteome</keyword>
<accession>A0A918RKV4</accession>
<feature type="transmembrane region" description="Helical" evidence="5">
    <location>
        <begin position="232"/>
        <end position="255"/>
    </location>
</feature>
<dbReference type="InterPro" id="IPR026841">
    <property type="entry name" value="Aur1/Ipt1"/>
</dbReference>
<keyword evidence="3 5" id="KW-1133">Transmembrane helix</keyword>
<evidence type="ECO:0000256" key="4">
    <source>
        <dbReference type="ARBA" id="ARBA00023136"/>
    </source>
</evidence>
<feature type="transmembrane region" description="Helical" evidence="5">
    <location>
        <begin position="44"/>
        <end position="66"/>
    </location>
</feature>
<dbReference type="PANTHER" id="PTHR31310">
    <property type="match status" value="1"/>
</dbReference>
<dbReference type="AlphaFoldDB" id="A0A918RKV4"/>
<proteinExistence type="predicted"/>
<dbReference type="GO" id="GO:0016020">
    <property type="term" value="C:membrane"/>
    <property type="evidence" value="ECO:0007669"/>
    <property type="project" value="UniProtKB-SubCell"/>
</dbReference>
<feature type="transmembrane region" description="Helical" evidence="5">
    <location>
        <begin position="12"/>
        <end position="32"/>
    </location>
</feature>
<evidence type="ECO:0000256" key="1">
    <source>
        <dbReference type="ARBA" id="ARBA00004141"/>
    </source>
</evidence>
<feature type="domain" description="Inositolphosphotransferase Aur1/Ipt1" evidence="6">
    <location>
        <begin position="143"/>
        <end position="299"/>
    </location>
</feature>
<organism evidence="7 8">
    <name type="scientific">Novosphingobium arvoryzae</name>
    <dbReference type="NCBI Taxonomy" id="1256514"/>
    <lineage>
        <taxon>Bacteria</taxon>
        <taxon>Pseudomonadati</taxon>
        <taxon>Pseudomonadota</taxon>
        <taxon>Alphaproteobacteria</taxon>
        <taxon>Sphingomonadales</taxon>
        <taxon>Sphingomonadaceae</taxon>
        <taxon>Novosphingobium</taxon>
    </lineage>
</organism>
<keyword evidence="4 5" id="KW-0472">Membrane</keyword>
<feature type="transmembrane region" description="Helical" evidence="5">
    <location>
        <begin position="141"/>
        <end position="159"/>
    </location>
</feature>
<evidence type="ECO:0000256" key="2">
    <source>
        <dbReference type="ARBA" id="ARBA00022692"/>
    </source>
</evidence>
<gene>
    <name evidence="7" type="ORF">GCM10011617_21280</name>
</gene>
<protein>
    <recommendedName>
        <fullName evidence="6">Inositolphosphotransferase Aur1/Ipt1 domain-containing protein</fullName>
    </recommendedName>
</protein>
<feature type="transmembrane region" description="Helical" evidence="5">
    <location>
        <begin position="262"/>
        <end position="283"/>
    </location>
</feature>